<protein>
    <submittedName>
        <fullName evidence="1">Uncharacterized protein</fullName>
    </submittedName>
</protein>
<dbReference type="AlphaFoldDB" id="A0A1H7USN1"/>
<name>A0A1H7USN1_9SPHI</name>
<feature type="non-terminal residue" evidence="1">
    <location>
        <position position="26"/>
    </location>
</feature>
<gene>
    <name evidence="1" type="ORF">SAMN05421740_1262</name>
</gene>
<keyword evidence="2" id="KW-1185">Reference proteome</keyword>
<sequence>MELFSQRYNSRLILIACLYSSEYKLT</sequence>
<dbReference type="Proteomes" id="UP000198916">
    <property type="component" value="Unassembled WGS sequence"/>
</dbReference>
<accession>A0A1H7USN1</accession>
<proteinExistence type="predicted"/>
<dbReference type="EMBL" id="FNZR01000026">
    <property type="protein sequence ID" value="SEL99963.1"/>
    <property type="molecule type" value="Genomic_DNA"/>
</dbReference>
<organism evidence="1 2">
    <name type="scientific">Parapedobacter koreensis</name>
    <dbReference type="NCBI Taxonomy" id="332977"/>
    <lineage>
        <taxon>Bacteria</taxon>
        <taxon>Pseudomonadati</taxon>
        <taxon>Bacteroidota</taxon>
        <taxon>Sphingobacteriia</taxon>
        <taxon>Sphingobacteriales</taxon>
        <taxon>Sphingobacteriaceae</taxon>
        <taxon>Parapedobacter</taxon>
    </lineage>
</organism>
<evidence type="ECO:0000313" key="2">
    <source>
        <dbReference type="Proteomes" id="UP000198916"/>
    </source>
</evidence>
<reference evidence="2" key="1">
    <citation type="submission" date="2016-10" db="EMBL/GenBank/DDBJ databases">
        <authorList>
            <person name="Varghese N."/>
            <person name="Submissions S."/>
        </authorList>
    </citation>
    <scope>NUCLEOTIDE SEQUENCE [LARGE SCALE GENOMIC DNA]</scope>
    <source>
        <strain evidence="2">Jip14</strain>
    </source>
</reference>
<evidence type="ECO:0000313" key="1">
    <source>
        <dbReference type="EMBL" id="SEL99963.1"/>
    </source>
</evidence>